<dbReference type="Proteomes" id="UP001589609">
    <property type="component" value="Unassembled WGS sequence"/>
</dbReference>
<dbReference type="Gene3D" id="3.20.20.150">
    <property type="entry name" value="Divalent-metal-dependent TIM barrel enzymes"/>
    <property type="match status" value="1"/>
</dbReference>
<sequence length="259" mass="29466">MKQVIVPLNAYKAERMTELEQEELISAIAKAGADGVEIRRELLPLETLSFSKLGQHIRFQNLFSIYSAPIELWKEAGQFNHHLVTLALHEAKELGANMIKFPLGHFQSGISCLQELSEAWEEEYAACVLLVENDQTEHGGNMKRLKAFFENAAASHVPVKMTFDVGNWAYTGEDVYEALEQLRPYTVYVHLKHVEKKDRSFITLPLPFDMDAAWRTVLAQFPNNVLTALEFPLASGEMTKCYVNTIKEQESKVKQYDKA</sequence>
<comment type="caution">
    <text evidence="2">The sequence shown here is derived from an EMBL/GenBank/DDBJ whole genome shotgun (WGS) entry which is preliminary data.</text>
</comment>
<gene>
    <name evidence="2" type="ORF">ACFFMS_00465</name>
</gene>
<organism evidence="2 3">
    <name type="scientific">Ectobacillus funiculus</name>
    <dbReference type="NCBI Taxonomy" id="137993"/>
    <lineage>
        <taxon>Bacteria</taxon>
        <taxon>Bacillati</taxon>
        <taxon>Bacillota</taxon>
        <taxon>Bacilli</taxon>
        <taxon>Bacillales</taxon>
        <taxon>Bacillaceae</taxon>
        <taxon>Ectobacillus</taxon>
    </lineage>
</organism>
<dbReference type="PANTHER" id="PTHR12110">
    <property type="entry name" value="HYDROXYPYRUVATE ISOMERASE"/>
    <property type="match status" value="1"/>
</dbReference>
<accession>A0ABV5W8X2</accession>
<keyword evidence="2" id="KW-0413">Isomerase</keyword>
<evidence type="ECO:0000313" key="3">
    <source>
        <dbReference type="Proteomes" id="UP001589609"/>
    </source>
</evidence>
<evidence type="ECO:0000313" key="2">
    <source>
        <dbReference type="EMBL" id="MFB9757029.1"/>
    </source>
</evidence>
<dbReference type="Pfam" id="PF01261">
    <property type="entry name" value="AP_endonuc_2"/>
    <property type="match status" value="1"/>
</dbReference>
<proteinExistence type="predicted"/>
<dbReference type="SUPFAM" id="SSF51658">
    <property type="entry name" value="Xylose isomerase-like"/>
    <property type="match status" value="1"/>
</dbReference>
<reference evidence="2 3" key="1">
    <citation type="submission" date="2024-09" db="EMBL/GenBank/DDBJ databases">
        <authorList>
            <person name="Sun Q."/>
            <person name="Mori K."/>
        </authorList>
    </citation>
    <scope>NUCLEOTIDE SEQUENCE [LARGE SCALE GENOMIC DNA]</scope>
    <source>
        <strain evidence="2 3">JCM 11201</strain>
    </source>
</reference>
<dbReference type="InterPro" id="IPR036237">
    <property type="entry name" value="Xyl_isomerase-like_sf"/>
</dbReference>
<evidence type="ECO:0000259" key="1">
    <source>
        <dbReference type="Pfam" id="PF01261"/>
    </source>
</evidence>
<name>A0ABV5W8X2_9BACI</name>
<dbReference type="RefSeq" id="WP_379947283.1">
    <property type="nucleotide sequence ID" value="NZ_JBHMAF010000003.1"/>
</dbReference>
<dbReference type="InterPro" id="IPR013022">
    <property type="entry name" value="Xyl_isomerase-like_TIM-brl"/>
</dbReference>
<feature type="domain" description="Xylose isomerase-like TIM barrel" evidence="1">
    <location>
        <begin position="26"/>
        <end position="211"/>
    </location>
</feature>
<protein>
    <submittedName>
        <fullName evidence="2">Sugar phosphate isomerase/epimerase family protein</fullName>
    </submittedName>
</protein>
<dbReference type="InterPro" id="IPR050312">
    <property type="entry name" value="IolE/XylAMocC-like"/>
</dbReference>
<keyword evidence="3" id="KW-1185">Reference proteome</keyword>
<dbReference type="EMBL" id="JBHMAF010000003">
    <property type="protein sequence ID" value="MFB9757029.1"/>
    <property type="molecule type" value="Genomic_DNA"/>
</dbReference>
<dbReference type="GO" id="GO:0016853">
    <property type="term" value="F:isomerase activity"/>
    <property type="evidence" value="ECO:0007669"/>
    <property type="project" value="UniProtKB-KW"/>
</dbReference>
<dbReference type="PANTHER" id="PTHR12110:SF53">
    <property type="entry name" value="BLR5974 PROTEIN"/>
    <property type="match status" value="1"/>
</dbReference>